<feature type="coiled-coil region" evidence="1">
    <location>
        <begin position="27"/>
        <end position="69"/>
    </location>
</feature>
<evidence type="ECO:0000256" key="2">
    <source>
        <dbReference type="SAM" id="Phobius"/>
    </source>
</evidence>
<reference evidence="3 4" key="1">
    <citation type="submission" date="2015-09" db="EMBL/GenBank/DDBJ databases">
        <authorList>
            <consortium name="Pathogen Informatics"/>
        </authorList>
    </citation>
    <scope>NUCLEOTIDE SEQUENCE [LARGE SCALE GENOMIC DNA]</scope>
    <source>
        <strain evidence="3 4">2789STDY5834875</strain>
    </source>
</reference>
<evidence type="ECO:0000313" key="4">
    <source>
        <dbReference type="Proteomes" id="UP000095621"/>
    </source>
</evidence>
<sequence length="130" mass="14874">MEEILNTLLVSCVPAIITGIISYLTANKKAKAEIATLQESNKHEIEKLMKQHEVDIESLKEKHQLETEKCEQEHKHKIEIMQIEHKNALESNEKQQSNAAMFSVMTDIIKEPQKLQGLLELANNPAFKNK</sequence>
<keyword evidence="2" id="KW-1133">Transmembrane helix</keyword>
<organism evidence="3 4">
    <name type="scientific">Lachnospira eligens</name>
    <dbReference type="NCBI Taxonomy" id="39485"/>
    <lineage>
        <taxon>Bacteria</taxon>
        <taxon>Bacillati</taxon>
        <taxon>Bacillota</taxon>
        <taxon>Clostridia</taxon>
        <taxon>Lachnospirales</taxon>
        <taxon>Lachnospiraceae</taxon>
        <taxon>Lachnospira</taxon>
    </lineage>
</organism>
<dbReference type="RefSeq" id="WP_055216105.1">
    <property type="nucleotide sequence ID" value="NZ_CZBU01000005.1"/>
</dbReference>
<evidence type="ECO:0000313" key="3">
    <source>
        <dbReference type="EMBL" id="CUQ78579.1"/>
    </source>
</evidence>
<keyword evidence="1" id="KW-0175">Coiled coil</keyword>
<dbReference type="Proteomes" id="UP000095621">
    <property type="component" value="Unassembled WGS sequence"/>
</dbReference>
<gene>
    <name evidence="3" type="ORF">ERS852490_02227</name>
</gene>
<name>A0A174Z0Z1_9FIRM</name>
<keyword evidence="2" id="KW-0472">Membrane</keyword>
<protein>
    <submittedName>
        <fullName evidence="3">Uncharacterized protein</fullName>
    </submittedName>
</protein>
<dbReference type="EMBL" id="CZBU01000005">
    <property type="protein sequence ID" value="CUQ78579.1"/>
    <property type="molecule type" value="Genomic_DNA"/>
</dbReference>
<proteinExistence type="predicted"/>
<evidence type="ECO:0000256" key="1">
    <source>
        <dbReference type="SAM" id="Coils"/>
    </source>
</evidence>
<accession>A0A174Z0Z1</accession>
<dbReference type="OrthoDB" id="1651886at2"/>
<dbReference type="AlphaFoldDB" id="A0A174Z0Z1"/>
<feature type="transmembrane region" description="Helical" evidence="2">
    <location>
        <begin position="6"/>
        <end position="26"/>
    </location>
</feature>
<keyword evidence="2" id="KW-0812">Transmembrane</keyword>